<evidence type="ECO:0000313" key="3">
    <source>
        <dbReference type="Proteomes" id="UP000176409"/>
    </source>
</evidence>
<evidence type="ECO:0000313" key="2">
    <source>
        <dbReference type="EMBL" id="OGG29033.1"/>
    </source>
</evidence>
<dbReference type="Proteomes" id="UP000176409">
    <property type="component" value="Unassembled WGS sequence"/>
</dbReference>
<name>A0A1F6AWY2_9BACT</name>
<dbReference type="AlphaFoldDB" id="A0A1F6AWY2"/>
<proteinExistence type="predicted"/>
<protein>
    <submittedName>
        <fullName evidence="2">Uncharacterized protein</fullName>
    </submittedName>
</protein>
<comment type="caution">
    <text evidence="2">The sequence shown here is derived from an EMBL/GenBank/DDBJ whole genome shotgun (WGS) entry which is preliminary data.</text>
</comment>
<reference evidence="2 3" key="1">
    <citation type="journal article" date="2016" name="Nat. Commun.">
        <title>Thousands of microbial genomes shed light on interconnected biogeochemical processes in an aquifer system.</title>
        <authorList>
            <person name="Anantharaman K."/>
            <person name="Brown C.T."/>
            <person name="Hug L.A."/>
            <person name="Sharon I."/>
            <person name="Castelle C.J."/>
            <person name="Probst A.J."/>
            <person name="Thomas B.C."/>
            <person name="Singh A."/>
            <person name="Wilkins M.J."/>
            <person name="Karaoz U."/>
            <person name="Brodie E.L."/>
            <person name="Williams K.H."/>
            <person name="Hubbard S.S."/>
            <person name="Banfield J.F."/>
        </authorList>
    </citation>
    <scope>NUCLEOTIDE SEQUENCE [LARGE SCALE GENOMIC DNA]</scope>
</reference>
<sequence length="205" mass="22702">MSENGEMLPEQEVQAESPVVSKVKGAMERSWEGAKETNKEYWEIRKAMQERLDWHGGGLYRLYVENMDKVTEMVWGKGDRGLGSRIMEVNDKMWTRLKGMFIASTSAATDLAYNAVTWPARLFLPIPKDIMKRFAIGNIYSRIAIRGAVTGVAAGEMAAVRGARAVGEAAVTAPEVAAVMLKRRAERAVHNILHPGRKPSAPMAK</sequence>
<gene>
    <name evidence="2" type="ORF">A2973_01700</name>
</gene>
<accession>A0A1F6AWY2</accession>
<dbReference type="STRING" id="1798396.A2973_01700"/>
<evidence type="ECO:0000256" key="1">
    <source>
        <dbReference type="SAM" id="MobiDB-lite"/>
    </source>
</evidence>
<dbReference type="EMBL" id="MFJZ01000060">
    <property type="protein sequence ID" value="OGG29033.1"/>
    <property type="molecule type" value="Genomic_DNA"/>
</dbReference>
<feature type="region of interest" description="Disordered" evidence="1">
    <location>
        <begin position="1"/>
        <end position="20"/>
    </location>
</feature>
<organism evidence="2 3">
    <name type="scientific">Candidatus Gottesmanbacteria bacterium RIFCSPLOWO2_01_FULL_49_10</name>
    <dbReference type="NCBI Taxonomy" id="1798396"/>
    <lineage>
        <taxon>Bacteria</taxon>
        <taxon>Candidatus Gottesmaniibacteriota</taxon>
    </lineage>
</organism>